<reference evidence="4 5" key="1">
    <citation type="submission" date="2020-03" db="EMBL/GenBank/DDBJ databases">
        <title>Bacterial isolates of synthetic phycosphere.</title>
        <authorList>
            <person name="Fu H."/>
            <person name="Moran M.A."/>
        </authorList>
    </citation>
    <scope>NUCLEOTIDE SEQUENCE [LARGE SCALE GENOMIC DNA]</scope>
    <source>
        <strain evidence="4 5">HF1</strain>
    </source>
</reference>
<comment type="similarity">
    <text evidence="1">Belongs to the SdhE FAD assembly factor family.</text>
</comment>
<dbReference type="PANTHER" id="PTHR12469">
    <property type="entry name" value="PROTEIN EMI5 HOMOLOG, MITOCHONDRIAL"/>
    <property type="match status" value="1"/>
</dbReference>
<dbReference type="EMBL" id="JAATOP010000004">
    <property type="protein sequence ID" value="NIY72284.1"/>
    <property type="molecule type" value="Genomic_DNA"/>
</dbReference>
<evidence type="ECO:0000313" key="4">
    <source>
        <dbReference type="EMBL" id="NIY72284.1"/>
    </source>
</evidence>
<comment type="caution">
    <text evidence="4">The sequence shown here is derived from an EMBL/GenBank/DDBJ whole genome shotgun (WGS) entry which is preliminary data.</text>
</comment>
<evidence type="ECO:0000256" key="2">
    <source>
        <dbReference type="ARBA" id="ARBA00019418"/>
    </source>
</evidence>
<dbReference type="Pfam" id="PF03937">
    <property type="entry name" value="Sdh5"/>
    <property type="match status" value="1"/>
</dbReference>
<sequence>MTETREIRIKRLKMRSMRRGIKEMDLILSDYADRELVNMSDAELDLYEVMLEESDLEMFKWVNGQEPAPERYSALISRITQGAHGLTAPRT</sequence>
<dbReference type="Proteomes" id="UP000709466">
    <property type="component" value="Unassembled WGS sequence"/>
</dbReference>
<organism evidence="4 5">
    <name type="scientific">Marivivens donghaensis</name>
    <dbReference type="NCBI Taxonomy" id="1699413"/>
    <lineage>
        <taxon>Bacteria</taxon>
        <taxon>Pseudomonadati</taxon>
        <taxon>Pseudomonadota</taxon>
        <taxon>Alphaproteobacteria</taxon>
        <taxon>Rhodobacterales</taxon>
        <taxon>Paracoccaceae</taxon>
        <taxon>Marivivens group</taxon>
        <taxon>Marivivens</taxon>
    </lineage>
</organism>
<keyword evidence="5" id="KW-1185">Reference proteome</keyword>
<dbReference type="SUPFAM" id="SSF109910">
    <property type="entry name" value="YgfY-like"/>
    <property type="match status" value="1"/>
</dbReference>
<name>A0ABX0VW30_9RHOB</name>
<evidence type="ECO:0000256" key="1">
    <source>
        <dbReference type="ARBA" id="ARBA00008571"/>
    </source>
</evidence>
<dbReference type="PANTHER" id="PTHR12469:SF2">
    <property type="entry name" value="SUCCINATE DEHYDROGENASE ASSEMBLY FACTOR 2, MITOCHONDRIAL"/>
    <property type="match status" value="1"/>
</dbReference>
<proteinExistence type="inferred from homology"/>
<accession>A0ABX0VW30</accession>
<keyword evidence="3" id="KW-0143">Chaperone</keyword>
<gene>
    <name evidence="4" type="ORF">HCZ30_07525</name>
</gene>
<evidence type="ECO:0000256" key="3">
    <source>
        <dbReference type="ARBA" id="ARBA00023186"/>
    </source>
</evidence>
<dbReference type="InterPro" id="IPR005631">
    <property type="entry name" value="SDH"/>
</dbReference>
<protein>
    <recommendedName>
        <fullName evidence="2">FAD assembly factor SdhE</fullName>
    </recommendedName>
</protein>
<dbReference type="InterPro" id="IPR036714">
    <property type="entry name" value="SDH_sf"/>
</dbReference>
<dbReference type="RefSeq" id="WP_167637665.1">
    <property type="nucleotide sequence ID" value="NZ_JAATOP010000004.1"/>
</dbReference>
<evidence type="ECO:0000313" key="5">
    <source>
        <dbReference type="Proteomes" id="UP000709466"/>
    </source>
</evidence>
<dbReference type="Gene3D" id="1.10.150.250">
    <property type="entry name" value="Flavinator of succinate dehydrogenase"/>
    <property type="match status" value="1"/>
</dbReference>